<protein>
    <submittedName>
        <fullName evidence="16 17">Potassium voltage-gated channel subfamily C member 3 isoform X1</fullName>
    </submittedName>
</protein>
<keyword evidence="8 13" id="KW-1133">Transmembrane helix</keyword>
<accession>A0ABM4C746</accession>
<dbReference type="GeneID" id="100212356"/>
<sequence>MKKYKNHCQPDAMSPGNFATNNKLESDGKPNRVIINVGGIKHECYISTILNFPDTRLSWIAEAALKNENCGSERNEFFFDRHPGCFQNILNYFRTGKLHCPNDVCGPLFEEELIFWGLDERMMEPCCWSNYNQHRDAQKNLKMFDSLIYKTKEDSEEEIEAMMFKLRDMTPFKQFLMKTRAHLWNILEEPFSSYLAQATTLLSLVIIIVSVTTFCLQTMKHFKKYNSVFSKLENVYCAIFTLEFLLRSISCPSLKLFFKEPITYIDFLSTLQFYLSYVLKSNAVDSLVVVRLVRLLRLFRFFKNLSGMQVIGQTLKASFKELMLLALIFMIPMVVFSTLVYYAERDNLPSDFESIPEAFWWAIVSMTTVGYGDMVPRSGPGKIVGAMCACCGILIVALPVSVVGRNFALFYSYAQARIKLPKKKNPTLISADKNLVYNSTHKVVDTKLKETASLMLNLIVPRINGRRNAYTPSIEPRHCRQSIFMKSLISSKSTSKNSIFSNSNESIESIFNKPSSITDNSFNLTIERNQIM</sequence>
<name>A0ABM4C746_HYDVU</name>
<dbReference type="PANTHER" id="PTHR11537">
    <property type="entry name" value="VOLTAGE-GATED POTASSIUM CHANNEL"/>
    <property type="match status" value="1"/>
</dbReference>
<keyword evidence="10 13" id="KW-0472">Membrane</keyword>
<dbReference type="Gene3D" id="3.30.710.10">
    <property type="entry name" value="Potassium Channel Kv1.1, Chain A"/>
    <property type="match status" value="1"/>
</dbReference>
<dbReference type="PANTHER" id="PTHR11537:SF252">
    <property type="entry name" value="POTASSIUM VOLTAGE-GATED CHANNEL PROTEIN SHAW"/>
    <property type="match status" value="1"/>
</dbReference>
<dbReference type="InterPro" id="IPR011333">
    <property type="entry name" value="SKP1/BTB/POZ_sf"/>
</dbReference>
<dbReference type="SUPFAM" id="SSF54695">
    <property type="entry name" value="POZ domain"/>
    <property type="match status" value="1"/>
</dbReference>
<evidence type="ECO:0000256" key="7">
    <source>
        <dbReference type="ARBA" id="ARBA00022958"/>
    </source>
</evidence>
<keyword evidence="7" id="KW-0630">Potassium</keyword>
<keyword evidence="5" id="KW-0631">Potassium channel</keyword>
<evidence type="ECO:0000256" key="8">
    <source>
        <dbReference type="ARBA" id="ARBA00022989"/>
    </source>
</evidence>
<evidence type="ECO:0000313" key="15">
    <source>
        <dbReference type="Proteomes" id="UP001652625"/>
    </source>
</evidence>
<dbReference type="PRINTS" id="PR00169">
    <property type="entry name" value="KCHANNEL"/>
</dbReference>
<dbReference type="InterPro" id="IPR005821">
    <property type="entry name" value="Ion_trans_dom"/>
</dbReference>
<evidence type="ECO:0000313" key="16">
    <source>
        <dbReference type="RefSeq" id="XP_065657428.1"/>
    </source>
</evidence>
<dbReference type="InterPro" id="IPR003968">
    <property type="entry name" value="K_chnl_volt-dep_Kv"/>
</dbReference>
<feature type="transmembrane region" description="Helical" evidence="13">
    <location>
        <begin position="194"/>
        <end position="216"/>
    </location>
</feature>
<evidence type="ECO:0000256" key="10">
    <source>
        <dbReference type="ARBA" id="ARBA00023136"/>
    </source>
</evidence>
<reference evidence="16 17" key="1">
    <citation type="submission" date="2025-05" db="UniProtKB">
        <authorList>
            <consortium name="RefSeq"/>
        </authorList>
    </citation>
    <scope>IDENTIFICATION</scope>
</reference>
<dbReference type="PRINTS" id="PR01491">
    <property type="entry name" value="KVCHANNEL"/>
</dbReference>
<feature type="transmembrane region" description="Helical" evidence="13">
    <location>
        <begin position="383"/>
        <end position="414"/>
    </location>
</feature>
<dbReference type="InterPro" id="IPR000210">
    <property type="entry name" value="BTB/POZ_dom"/>
</dbReference>
<dbReference type="InterPro" id="IPR027359">
    <property type="entry name" value="Volt_channel_dom_sf"/>
</dbReference>
<evidence type="ECO:0000256" key="9">
    <source>
        <dbReference type="ARBA" id="ARBA00023065"/>
    </source>
</evidence>
<dbReference type="RefSeq" id="XP_065657428.1">
    <property type="nucleotide sequence ID" value="XM_065801356.1"/>
</dbReference>
<dbReference type="Pfam" id="PF00520">
    <property type="entry name" value="Ion_trans"/>
    <property type="match status" value="1"/>
</dbReference>
<evidence type="ECO:0000313" key="17">
    <source>
        <dbReference type="RefSeq" id="XP_065657429.1"/>
    </source>
</evidence>
<keyword evidence="9" id="KW-0406">Ion transport</keyword>
<dbReference type="CDD" id="cd18379">
    <property type="entry name" value="BTB_POZ_Kv3_KCNC"/>
    <property type="match status" value="1"/>
</dbReference>
<keyword evidence="2" id="KW-0813">Transport</keyword>
<dbReference type="PRINTS" id="PR01498">
    <property type="entry name" value="SHAWCHANNEL"/>
</dbReference>
<evidence type="ECO:0000256" key="1">
    <source>
        <dbReference type="ARBA" id="ARBA00004141"/>
    </source>
</evidence>
<feature type="transmembrane region" description="Helical" evidence="13">
    <location>
        <begin position="322"/>
        <end position="343"/>
    </location>
</feature>
<dbReference type="Gene3D" id="1.10.287.70">
    <property type="match status" value="1"/>
</dbReference>
<comment type="subcellular location">
    <subcellularLocation>
        <location evidence="1">Membrane</location>
        <topology evidence="1">Multi-pass membrane protein</topology>
    </subcellularLocation>
</comment>
<gene>
    <name evidence="16 17" type="primary">LOC100212356</name>
</gene>
<keyword evidence="6" id="KW-0851">Voltage-gated channel</keyword>
<evidence type="ECO:0000259" key="14">
    <source>
        <dbReference type="SMART" id="SM00225"/>
    </source>
</evidence>
<evidence type="ECO:0000256" key="11">
    <source>
        <dbReference type="ARBA" id="ARBA00023303"/>
    </source>
</evidence>
<organism evidence="15 17">
    <name type="scientific">Hydra vulgaris</name>
    <name type="common">Hydra</name>
    <name type="synonym">Hydra attenuata</name>
    <dbReference type="NCBI Taxonomy" id="6087"/>
    <lineage>
        <taxon>Eukaryota</taxon>
        <taxon>Metazoa</taxon>
        <taxon>Cnidaria</taxon>
        <taxon>Hydrozoa</taxon>
        <taxon>Hydroidolina</taxon>
        <taxon>Anthoathecata</taxon>
        <taxon>Aplanulata</taxon>
        <taxon>Hydridae</taxon>
        <taxon>Hydra</taxon>
    </lineage>
</organism>
<keyword evidence="3" id="KW-0633">Potassium transport</keyword>
<dbReference type="Pfam" id="PF02214">
    <property type="entry name" value="BTB_2"/>
    <property type="match status" value="1"/>
</dbReference>
<dbReference type="InterPro" id="IPR003974">
    <property type="entry name" value="K_chnl_volt-dep_Kv3"/>
</dbReference>
<evidence type="ECO:0000256" key="4">
    <source>
        <dbReference type="ARBA" id="ARBA00022692"/>
    </source>
</evidence>
<keyword evidence="11" id="KW-0407">Ion channel</keyword>
<proteinExistence type="predicted"/>
<keyword evidence="4 13" id="KW-0812">Transmembrane</keyword>
<dbReference type="SMART" id="SM00225">
    <property type="entry name" value="BTB"/>
    <property type="match status" value="1"/>
</dbReference>
<feature type="domain" description="BTB" evidence="14">
    <location>
        <begin position="31"/>
        <end position="134"/>
    </location>
</feature>
<keyword evidence="15" id="KW-1185">Reference proteome</keyword>
<dbReference type="Gene3D" id="1.20.120.350">
    <property type="entry name" value="Voltage-gated potassium channels. Chain C"/>
    <property type="match status" value="1"/>
</dbReference>
<evidence type="ECO:0000256" key="5">
    <source>
        <dbReference type="ARBA" id="ARBA00022826"/>
    </source>
</evidence>
<dbReference type="InterPro" id="IPR003131">
    <property type="entry name" value="T1-type_BTB"/>
</dbReference>
<feature type="region of interest" description="Disordered" evidence="12">
    <location>
        <begin position="1"/>
        <end position="24"/>
    </location>
</feature>
<evidence type="ECO:0000256" key="6">
    <source>
        <dbReference type="ARBA" id="ARBA00022882"/>
    </source>
</evidence>
<dbReference type="RefSeq" id="XP_065657429.1">
    <property type="nucleotide sequence ID" value="XM_065801357.1"/>
</dbReference>
<dbReference type="SUPFAM" id="SSF81324">
    <property type="entry name" value="Voltage-gated potassium channels"/>
    <property type="match status" value="1"/>
</dbReference>
<dbReference type="InterPro" id="IPR028325">
    <property type="entry name" value="VG_K_chnl"/>
</dbReference>
<evidence type="ECO:0000256" key="12">
    <source>
        <dbReference type="SAM" id="MobiDB-lite"/>
    </source>
</evidence>
<evidence type="ECO:0000256" key="3">
    <source>
        <dbReference type="ARBA" id="ARBA00022538"/>
    </source>
</evidence>
<evidence type="ECO:0000256" key="2">
    <source>
        <dbReference type="ARBA" id="ARBA00022448"/>
    </source>
</evidence>
<dbReference type="Proteomes" id="UP001652625">
    <property type="component" value="Chromosome 07"/>
</dbReference>
<evidence type="ECO:0000256" key="13">
    <source>
        <dbReference type="SAM" id="Phobius"/>
    </source>
</evidence>